<sequence length="100" mass="10839">MHTVDLLVVGRGQNVVDTAIAYIDGLGYRILGTTLDEEALDILDREQVRFLVIGGGVETESRKRLTAKADERGTTAVAAKRAGRDVEQYLADEVVPALRG</sequence>
<name>A0ABQ2L0S4_9NOCA</name>
<evidence type="ECO:0000313" key="1">
    <source>
        <dbReference type="EMBL" id="GGN98949.1"/>
    </source>
</evidence>
<comment type="caution">
    <text evidence="1">The sequence shown here is derived from an EMBL/GenBank/DDBJ whole genome shotgun (WGS) entry which is preliminary data.</text>
</comment>
<gene>
    <name evidence="1" type="ORF">GCM10011610_66410</name>
</gene>
<dbReference type="Proteomes" id="UP000658127">
    <property type="component" value="Unassembled WGS sequence"/>
</dbReference>
<protein>
    <submittedName>
        <fullName evidence="1">Uncharacterized protein</fullName>
    </submittedName>
</protein>
<organism evidence="1 2">
    <name type="scientific">Nocardia rhizosphaerihabitans</name>
    <dbReference type="NCBI Taxonomy" id="1691570"/>
    <lineage>
        <taxon>Bacteria</taxon>
        <taxon>Bacillati</taxon>
        <taxon>Actinomycetota</taxon>
        <taxon>Actinomycetes</taxon>
        <taxon>Mycobacteriales</taxon>
        <taxon>Nocardiaceae</taxon>
        <taxon>Nocardia</taxon>
    </lineage>
</organism>
<reference evidence="2" key="1">
    <citation type="journal article" date="2019" name="Int. J. Syst. Evol. Microbiol.">
        <title>The Global Catalogue of Microorganisms (GCM) 10K type strain sequencing project: providing services to taxonomists for standard genome sequencing and annotation.</title>
        <authorList>
            <consortium name="The Broad Institute Genomics Platform"/>
            <consortium name="The Broad Institute Genome Sequencing Center for Infectious Disease"/>
            <person name="Wu L."/>
            <person name="Ma J."/>
        </authorList>
    </citation>
    <scope>NUCLEOTIDE SEQUENCE [LARGE SCALE GENOMIC DNA]</scope>
    <source>
        <strain evidence="2">CGMCC 4.7329</strain>
    </source>
</reference>
<keyword evidence="2" id="KW-1185">Reference proteome</keyword>
<dbReference type="RefSeq" id="WP_189034451.1">
    <property type="nucleotide sequence ID" value="NZ_BMNE01000012.1"/>
</dbReference>
<proteinExistence type="predicted"/>
<accession>A0ABQ2L0S4</accession>
<evidence type="ECO:0000313" key="2">
    <source>
        <dbReference type="Proteomes" id="UP000658127"/>
    </source>
</evidence>
<dbReference type="EMBL" id="BMNE01000012">
    <property type="protein sequence ID" value="GGN98949.1"/>
    <property type="molecule type" value="Genomic_DNA"/>
</dbReference>